<name>A0ABV5W7J3_9BACL</name>
<dbReference type="Proteomes" id="UP001589619">
    <property type="component" value="Unassembled WGS sequence"/>
</dbReference>
<evidence type="ECO:0000313" key="6">
    <source>
        <dbReference type="Proteomes" id="UP001589619"/>
    </source>
</evidence>
<dbReference type="InterPro" id="IPR023485">
    <property type="entry name" value="Ptyr_pPase"/>
</dbReference>
<keyword evidence="2" id="KW-0378">Hydrolase</keyword>
<evidence type="ECO:0000256" key="1">
    <source>
        <dbReference type="ARBA" id="ARBA00011063"/>
    </source>
</evidence>
<dbReference type="PANTHER" id="PTHR11717:SF31">
    <property type="entry name" value="LOW MOLECULAR WEIGHT PROTEIN-TYROSINE-PHOSPHATASE ETP-RELATED"/>
    <property type="match status" value="1"/>
</dbReference>
<evidence type="ECO:0000259" key="4">
    <source>
        <dbReference type="SMART" id="SM00226"/>
    </source>
</evidence>
<dbReference type="PRINTS" id="PR00719">
    <property type="entry name" value="LMWPTPASE"/>
</dbReference>
<keyword evidence="3" id="KW-0904">Protein phosphatase</keyword>
<gene>
    <name evidence="5" type="ORF">ACFFNY_33675</name>
</gene>
<dbReference type="InterPro" id="IPR017867">
    <property type="entry name" value="Tyr_phospatase_low_mol_wt"/>
</dbReference>
<dbReference type="Pfam" id="PF01451">
    <property type="entry name" value="LMWPc"/>
    <property type="match status" value="1"/>
</dbReference>
<dbReference type="RefSeq" id="WP_344916559.1">
    <property type="nucleotide sequence ID" value="NZ_BAAAYO010000020.1"/>
</dbReference>
<evidence type="ECO:0000256" key="2">
    <source>
        <dbReference type="ARBA" id="ARBA00022801"/>
    </source>
</evidence>
<proteinExistence type="inferred from homology"/>
<dbReference type="SUPFAM" id="SSF52788">
    <property type="entry name" value="Phosphotyrosine protein phosphatases I"/>
    <property type="match status" value="1"/>
</dbReference>
<evidence type="ECO:0000313" key="5">
    <source>
        <dbReference type="EMBL" id="MFB9756554.1"/>
    </source>
</evidence>
<dbReference type="InterPro" id="IPR050438">
    <property type="entry name" value="LMW_PTPase"/>
</dbReference>
<sequence>MYERILFVCTGNTCRSPMAEGMFRRLAEREGLRCEARSAGVSAWDGSPISRHSAAILRTKGIDDRLASSQITDETIAWADLILTMTSAHKEALIRRYPAAVDMIYTLKEFAEDDLQVTQAIGDRQRLYSDLQIKRALGQTITEEELRELRQTEIRIPDFDVADPYGGDRQTYESCSNEIEAYLLKLVRKLRSE</sequence>
<comment type="similarity">
    <text evidence="1">Belongs to the low molecular weight phosphotyrosine protein phosphatase family.</text>
</comment>
<dbReference type="CDD" id="cd16344">
    <property type="entry name" value="LMWPAP"/>
    <property type="match status" value="1"/>
</dbReference>
<dbReference type="SMART" id="SM00226">
    <property type="entry name" value="LMWPc"/>
    <property type="match status" value="1"/>
</dbReference>
<dbReference type="EMBL" id="JBHMAG010000024">
    <property type="protein sequence ID" value="MFB9756554.1"/>
    <property type="molecule type" value="Genomic_DNA"/>
</dbReference>
<dbReference type="PANTHER" id="PTHR11717">
    <property type="entry name" value="LOW MOLECULAR WEIGHT PROTEIN TYROSINE PHOSPHATASE"/>
    <property type="match status" value="1"/>
</dbReference>
<reference evidence="5 6" key="1">
    <citation type="submission" date="2024-09" db="EMBL/GenBank/DDBJ databases">
        <authorList>
            <person name="Sun Q."/>
            <person name="Mori K."/>
        </authorList>
    </citation>
    <scope>NUCLEOTIDE SEQUENCE [LARGE SCALE GENOMIC DNA]</scope>
    <source>
        <strain evidence="5 6">JCM 12520</strain>
    </source>
</reference>
<dbReference type="Gene3D" id="3.40.50.2300">
    <property type="match status" value="1"/>
</dbReference>
<keyword evidence="6" id="KW-1185">Reference proteome</keyword>
<evidence type="ECO:0000256" key="3">
    <source>
        <dbReference type="ARBA" id="ARBA00022912"/>
    </source>
</evidence>
<accession>A0ABV5W7J3</accession>
<organism evidence="5 6">
    <name type="scientific">Paenibacillus hodogayensis</name>
    <dbReference type="NCBI Taxonomy" id="279208"/>
    <lineage>
        <taxon>Bacteria</taxon>
        <taxon>Bacillati</taxon>
        <taxon>Bacillota</taxon>
        <taxon>Bacilli</taxon>
        <taxon>Bacillales</taxon>
        <taxon>Paenibacillaceae</taxon>
        <taxon>Paenibacillus</taxon>
    </lineage>
</organism>
<protein>
    <submittedName>
        <fullName evidence="5">Low molecular weight protein arginine phosphatase</fullName>
    </submittedName>
</protein>
<dbReference type="InterPro" id="IPR036196">
    <property type="entry name" value="Ptyr_pPase_sf"/>
</dbReference>
<feature type="domain" description="Phosphotyrosine protein phosphatase I" evidence="4">
    <location>
        <begin position="3"/>
        <end position="189"/>
    </location>
</feature>
<comment type="caution">
    <text evidence="5">The sequence shown here is derived from an EMBL/GenBank/DDBJ whole genome shotgun (WGS) entry which is preliminary data.</text>
</comment>